<feature type="compositionally biased region" description="Polar residues" evidence="1">
    <location>
        <begin position="80"/>
        <end position="95"/>
    </location>
</feature>
<feature type="compositionally biased region" description="Basic and acidic residues" evidence="1">
    <location>
        <begin position="239"/>
        <end position="250"/>
    </location>
</feature>
<feature type="region of interest" description="Disordered" evidence="1">
    <location>
        <begin position="1"/>
        <end position="221"/>
    </location>
</feature>
<evidence type="ECO:0000256" key="1">
    <source>
        <dbReference type="SAM" id="MobiDB-lite"/>
    </source>
</evidence>
<accession>A0A9P5XVK5</accession>
<evidence type="ECO:0000313" key="2">
    <source>
        <dbReference type="EMBL" id="KAF9457499.1"/>
    </source>
</evidence>
<proteinExistence type="predicted"/>
<feature type="compositionally biased region" description="Polar residues" evidence="1">
    <location>
        <begin position="49"/>
        <end position="71"/>
    </location>
</feature>
<dbReference type="EMBL" id="MU150369">
    <property type="protein sequence ID" value="KAF9457499.1"/>
    <property type="molecule type" value="Genomic_DNA"/>
</dbReference>
<comment type="caution">
    <text evidence="2">The sequence shown here is derived from an EMBL/GenBank/DDBJ whole genome shotgun (WGS) entry which is preliminary data.</text>
</comment>
<dbReference type="Proteomes" id="UP000807353">
    <property type="component" value="Unassembled WGS sequence"/>
</dbReference>
<keyword evidence="3" id="KW-1185">Reference proteome</keyword>
<evidence type="ECO:0000313" key="3">
    <source>
        <dbReference type="Proteomes" id="UP000807353"/>
    </source>
</evidence>
<protein>
    <submittedName>
        <fullName evidence="2">Uncharacterized protein</fullName>
    </submittedName>
</protein>
<gene>
    <name evidence="2" type="ORF">BDZ94DRAFT_1314150</name>
</gene>
<feature type="region of interest" description="Disordered" evidence="1">
    <location>
        <begin position="236"/>
        <end position="267"/>
    </location>
</feature>
<name>A0A9P5XVK5_9AGAR</name>
<sequence length="267" mass="29583">MSYPQSPSRRSQRTSSRASHIQIPHTAPVPQYPPNFPGNFFGQDASPLGISSGQANIYQQQSPFPQGQNFGPTLPDLPGQPSTPAVGQAPYSSNMPISPRGPPISSPYSMYNPDNGLRTPSLNHEPRAPTSPRHPPAQSRRPTERTRRTSTATPRERRTEDSSATVIEVFSPGTSRSQRHERNRAVSSTSRSHHRHEDRQALARSSGTDPTPPAQYYGPVGSSHVDVYHMYKPTFVVQPKEEKEPEPEAPKKKKGFLTRVFESDSKK</sequence>
<feature type="compositionally biased region" description="Low complexity" evidence="1">
    <location>
        <begin position="1"/>
        <end position="19"/>
    </location>
</feature>
<dbReference type="AlphaFoldDB" id="A0A9P5XVK5"/>
<organism evidence="2 3">
    <name type="scientific">Collybia nuda</name>
    <dbReference type="NCBI Taxonomy" id="64659"/>
    <lineage>
        <taxon>Eukaryota</taxon>
        <taxon>Fungi</taxon>
        <taxon>Dikarya</taxon>
        <taxon>Basidiomycota</taxon>
        <taxon>Agaricomycotina</taxon>
        <taxon>Agaricomycetes</taxon>
        <taxon>Agaricomycetidae</taxon>
        <taxon>Agaricales</taxon>
        <taxon>Tricholomatineae</taxon>
        <taxon>Clitocybaceae</taxon>
        <taxon>Collybia</taxon>
    </lineage>
</organism>
<reference evidence="2" key="1">
    <citation type="submission" date="2020-11" db="EMBL/GenBank/DDBJ databases">
        <authorList>
            <consortium name="DOE Joint Genome Institute"/>
            <person name="Ahrendt S."/>
            <person name="Riley R."/>
            <person name="Andreopoulos W."/>
            <person name="Labutti K."/>
            <person name="Pangilinan J."/>
            <person name="Ruiz-Duenas F.J."/>
            <person name="Barrasa J.M."/>
            <person name="Sanchez-Garcia M."/>
            <person name="Camarero S."/>
            <person name="Miyauchi S."/>
            <person name="Serrano A."/>
            <person name="Linde D."/>
            <person name="Babiker R."/>
            <person name="Drula E."/>
            <person name="Ayuso-Fernandez I."/>
            <person name="Pacheco R."/>
            <person name="Padilla G."/>
            <person name="Ferreira P."/>
            <person name="Barriuso J."/>
            <person name="Kellner H."/>
            <person name="Castanera R."/>
            <person name="Alfaro M."/>
            <person name="Ramirez L."/>
            <person name="Pisabarro A.G."/>
            <person name="Kuo A."/>
            <person name="Tritt A."/>
            <person name="Lipzen A."/>
            <person name="He G."/>
            <person name="Yan M."/>
            <person name="Ng V."/>
            <person name="Cullen D."/>
            <person name="Martin F."/>
            <person name="Rosso M.-N."/>
            <person name="Henrissat B."/>
            <person name="Hibbett D."/>
            <person name="Martinez A.T."/>
            <person name="Grigoriev I.V."/>
        </authorList>
    </citation>
    <scope>NUCLEOTIDE SEQUENCE</scope>
    <source>
        <strain evidence="2">CBS 247.69</strain>
    </source>
</reference>